<reference evidence="2 3" key="1">
    <citation type="journal article" date="2019" name="Emerg. Microbes Infect.">
        <title>Comprehensive subspecies identification of 175 nontuberculous mycobacteria species based on 7547 genomic profiles.</title>
        <authorList>
            <person name="Matsumoto Y."/>
            <person name="Kinjo T."/>
            <person name="Motooka D."/>
            <person name="Nabeya D."/>
            <person name="Jung N."/>
            <person name="Uechi K."/>
            <person name="Horii T."/>
            <person name="Iida T."/>
            <person name="Fujita J."/>
            <person name="Nakamura S."/>
        </authorList>
    </citation>
    <scope>NUCLEOTIDE SEQUENCE [LARGE SCALE GENOMIC DNA]</scope>
    <source>
        <strain evidence="2 3">JCM 17324</strain>
    </source>
</reference>
<keyword evidence="3" id="KW-1185">Reference proteome</keyword>
<organism evidence="2 3">
    <name type="scientific">Mycobacterium marseillense</name>
    <dbReference type="NCBI Taxonomy" id="701042"/>
    <lineage>
        <taxon>Bacteria</taxon>
        <taxon>Bacillati</taxon>
        <taxon>Actinomycetota</taxon>
        <taxon>Actinomycetes</taxon>
        <taxon>Mycobacteriales</taxon>
        <taxon>Mycobacteriaceae</taxon>
        <taxon>Mycobacterium</taxon>
        <taxon>Mycobacterium avium complex (MAC)</taxon>
    </lineage>
</organism>
<name>A0ABM7JIK7_9MYCO</name>
<dbReference type="PANTHER" id="PTHR35004:SF8">
    <property type="entry name" value="TRANSPOSASE RV3428C-RELATED"/>
    <property type="match status" value="1"/>
</dbReference>
<proteinExistence type="predicted"/>
<dbReference type="EMBL" id="AP022584">
    <property type="protein sequence ID" value="BBY13827.1"/>
    <property type="molecule type" value="Genomic_DNA"/>
</dbReference>
<dbReference type="Pfam" id="PF22483">
    <property type="entry name" value="Mu-transpos_C_2"/>
    <property type="match status" value="1"/>
</dbReference>
<evidence type="ECO:0000313" key="3">
    <source>
        <dbReference type="Proteomes" id="UP000466831"/>
    </source>
</evidence>
<sequence>MERANGYLETSFLPGRAFSSPADFNTQLWAWLATIANRRTHATTGLVPADALAVDRAVMAALPPMAPVTGTTVTTRLGRDYYVSAGGNAYSVHPEVIGRMITVTTGLEKITAHCGDRLVADHQRLWGTAGLVTDPGHLAAAAVLREQFRARPAAGSHLAVDVEVADLSAYDARFGTGEVA</sequence>
<accession>A0ABM7JIK7</accession>
<protein>
    <recommendedName>
        <fullName evidence="1">Transposase for insertion sequence element IS21-like C-terminal domain-containing protein</fullName>
    </recommendedName>
</protein>
<dbReference type="Proteomes" id="UP000466831">
    <property type="component" value="Chromosome"/>
</dbReference>
<dbReference type="InterPro" id="IPR054353">
    <property type="entry name" value="IstA-like_C"/>
</dbReference>
<dbReference type="PANTHER" id="PTHR35004">
    <property type="entry name" value="TRANSPOSASE RV3428C-RELATED"/>
    <property type="match status" value="1"/>
</dbReference>
<evidence type="ECO:0000313" key="2">
    <source>
        <dbReference type="EMBL" id="BBY13827.1"/>
    </source>
</evidence>
<gene>
    <name evidence="2" type="ORF">MMARJ_45670</name>
</gene>
<evidence type="ECO:0000259" key="1">
    <source>
        <dbReference type="Pfam" id="PF22483"/>
    </source>
</evidence>
<feature type="domain" description="Transposase for insertion sequence element IS21-like C-terminal" evidence="1">
    <location>
        <begin position="62"/>
        <end position="134"/>
    </location>
</feature>